<dbReference type="AlphaFoldDB" id="A0A7C9VBV7"/>
<protein>
    <submittedName>
        <fullName evidence="1">Head-tail adaptor protein</fullName>
    </submittedName>
</protein>
<dbReference type="Proteomes" id="UP000481252">
    <property type="component" value="Unassembled WGS sequence"/>
</dbReference>
<dbReference type="EMBL" id="JAAKZG010000023">
    <property type="protein sequence ID" value="NGN44983.1"/>
    <property type="molecule type" value="Genomic_DNA"/>
</dbReference>
<comment type="caution">
    <text evidence="1">The sequence shown here is derived from an EMBL/GenBank/DDBJ whole genome shotgun (WGS) entry which is preliminary data.</text>
</comment>
<evidence type="ECO:0000313" key="1">
    <source>
        <dbReference type="EMBL" id="NGN44983.1"/>
    </source>
</evidence>
<proteinExistence type="predicted"/>
<evidence type="ECO:0000313" key="2">
    <source>
        <dbReference type="Proteomes" id="UP000481252"/>
    </source>
</evidence>
<gene>
    <name evidence="1" type="ORF">G6N74_28405</name>
</gene>
<dbReference type="InterPro" id="IPR038666">
    <property type="entry name" value="SSP1_head-tail_sf"/>
</dbReference>
<keyword evidence="2" id="KW-1185">Reference proteome</keyword>
<reference evidence="1 2" key="1">
    <citation type="submission" date="2020-02" db="EMBL/GenBank/DDBJ databases">
        <title>Genome sequence of the type strain CGMCC 1.15528 of Mesorhizobium zhangyense.</title>
        <authorList>
            <person name="Gao J."/>
            <person name="Sun J."/>
        </authorList>
    </citation>
    <scope>NUCLEOTIDE SEQUENCE [LARGE SCALE GENOMIC DNA]</scope>
    <source>
        <strain evidence="1 2">CGMCC 1.15528</strain>
    </source>
</reference>
<organism evidence="1 2">
    <name type="scientific">Mesorhizobium zhangyense</name>
    <dbReference type="NCBI Taxonomy" id="1776730"/>
    <lineage>
        <taxon>Bacteria</taxon>
        <taxon>Pseudomonadati</taxon>
        <taxon>Pseudomonadota</taxon>
        <taxon>Alphaproteobacteria</taxon>
        <taxon>Hyphomicrobiales</taxon>
        <taxon>Phyllobacteriaceae</taxon>
        <taxon>Mesorhizobium</taxon>
    </lineage>
</organism>
<name>A0A7C9VBV7_9HYPH</name>
<sequence length="119" mass="13123">MPMRKRSGTGSLSERITFQVRGVVPDGYGNDVTGPFADQFTEPARLAPRLGTEPVIAARLTGVQPFLLTIRSSTRTREITPAWRAVNARTGKTYNIKTIVNPDERNAYLEMLVVEGESS</sequence>
<dbReference type="Gene3D" id="2.40.10.270">
    <property type="entry name" value="Bacteriophage SPP1 head-tail adaptor protein"/>
    <property type="match status" value="1"/>
</dbReference>
<dbReference type="Pfam" id="PF05521">
    <property type="entry name" value="Phage_HCP"/>
    <property type="match status" value="1"/>
</dbReference>
<accession>A0A7C9VBV7</accession>
<dbReference type="InterPro" id="IPR008767">
    <property type="entry name" value="Phage_SPP1_head-tail_adaptor"/>
</dbReference>